<dbReference type="PANTHER" id="PTHR21292">
    <property type="entry name" value="EXOCYST COMPLEX COMPONENT SEC6-RELATED"/>
    <property type="match status" value="1"/>
</dbReference>
<accession>A0A401PXG9</accession>
<evidence type="ECO:0000256" key="1">
    <source>
        <dbReference type="ARBA" id="ARBA00009447"/>
    </source>
</evidence>
<protein>
    <recommendedName>
        <fullName evidence="5">Exocyst complex component Sec6</fullName>
    </recommendedName>
</protein>
<feature type="compositionally biased region" description="Basic and acidic residues" evidence="2">
    <location>
        <begin position="112"/>
        <end position="123"/>
    </location>
</feature>
<dbReference type="Pfam" id="PF06046">
    <property type="entry name" value="Sec6"/>
    <property type="match status" value="3"/>
</dbReference>
<comment type="similarity">
    <text evidence="1">Belongs to the SEC6 family.</text>
</comment>
<dbReference type="GO" id="GO:0000145">
    <property type="term" value="C:exocyst"/>
    <property type="evidence" value="ECO:0007669"/>
    <property type="project" value="InterPro"/>
</dbReference>
<dbReference type="EMBL" id="BFAA01015597">
    <property type="protein sequence ID" value="GCB77800.1"/>
    <property type="molecule type" value="Genomic_DNA"/>
</dbReference>
<dbReference type="Proteomes" id="UP000288216">
    <property type="component" value="Unassembled WGS sequence"/>
</dbReference>
<reference evidence="3 4" key="1">
    <citation type="journal article" date="2018" name="Nat. Ecol. Evol.">
        <title>Shark genomes provide insights into elasmobranch evolution and the origin of vertebrates.</title>
        <authorList>
            <person name="Hara Y"/>
            <person name="Yamaguchi K"/>
            <person name="Onimaru K"/>
            <person name="Kadota M"/>
            <person name="Koyanagi M"/>
            <person name="Keeley SD"/>
            <person name="Tatsumi K"/>
            <person name="Tanaka K"/>
            <person name="Motone F"/>
            <person name="Kageyama Y"/>
            <person name="Nozu R"/>
            <person name="Adachi N"/>
            <person name="Nishimura O"/>
            <person name="Nakagawa R"/>
            <person name="Tanegashima C"/>
            <person name="Kiyatake I"/>
            <person name="Matsumoto R"/>
            <person name="Murakumo K"/>
            <person name="Nishida K"/>
            <person name="Terakita A"/>
            <person name="Kuratani S"/>
            <person name="Sato K"/>
            <person name="Hyodo S Kuraku.S."/>
        </authorList>
    </citation>
    <scope>NUCLEOTIDE SEQUENCE [LARGE SCALE GENOMIC DNA]</scope>
</reference>
<feature type="compositionally biased region" description="Basic and acidic residues" evidence="2">
    <location>
        <begin position="135"/>
        <end position="147"/>
    </location>
</feature>
<name>A0A401PXG9_SCYTO</name>
<dbReference type="GO" id="GO:0051601">
    <property type="term" value="P:exocyst localization"/>
    <property type="evidence" value="ECO:0007669"/>
    <property type="project" value="TreeGrafter"/>
</dbReference>
<evidence type="ECO:0000313" key="3">
    <source>
        <dbReference type="EMBL" id="GCB77800.1"/>
    </source>
</evidence>
<dbReference type="InterPro" id="IPR010326">
    <property type="entry name" value="EXOC3/Sec6"/>
</dbReference>
<dbReference type="OrthoDB" id="9948828at2759"/>
<feature type="compositionally biased region" description="Polar residues" evidence="2">
    <location>
        <begin position="40"/>
        <end position="52"/>
    </location>
</feature>
<dbReference type="GO" id="GO:0006887">
    <property type="term" value="P:exocytosis"/>
    <property type="evidence" value="ECO:0007669"/>
    <property type="project" value="InterPro"/>
</dbReference>
<evidence type="ECO:0008006" key="5">
    <source>
        <dbReference type="Google" id="ProtNLM"/>
    </source>
</evidence>
<dbReference type="STRING" id="75743.A0A401PXG9"/>
<sequence>MADGPNPFEEDLSDVMSPLAKDASQEKNPFFEGEDEETAATESLNRSPQTGVATAPKKNGGEKPGGLKSSLRKAWGKSKVKARSPNEEKSEEKKSFFRLPSPLSDPDVIWKSQEKKQRRRESEELASPVKISNGPEKKGPVDLESKTKMSFLKRNKVKAEPLPEQQRDAVPKVKEPLSVLEINNLIQERDLVAADGHIIELEEECDRVKQQSPEGANTSKDSGRKEKDVALLYAALESELRKIVVESLRQALPAVHLEQMVQTIEEEEKADKAWAGRGGASRGGGRPRELRRKWREAVKGSVAERLSGERGGGSIHQCLRKLKEQTVSDLISVRKNLIPAYPKDYESQITKNMDQELSTEQGKWKQGSGTFHSELANRVIQLLTEHVERSAAATEELGSQVALCCLCSLADFLQSFQMCVQGFYEQWYENRGHGDWVIPQTIALVNVCHAFRDYIERLAQKVPGEGEERKGRATVSLDKVSRGGNKLLTENLFDELKPNFAKLLKKKWLQSSESFECITTSLKQHFNQLRKIQNQPYQNSTATWLDPAIHHLAEIVRLNDATSVQMEVGALVDSYPDVRKDHISAMLNVRGDINQVNRQNILETLQDFDSNDSGPAPSRDRALFAEIATMPEMRCISLDMRHFSGCPAGCFSMFRRRNAHTS</sequence>
<dbReference type="PANTHER" id="PTHR21292:SF7">
    <property type="entry name" value="EXOCYST COMPLEX COMPONENT 3-LIKE 2"/>
    <property type="match status" value="1"/>
</dbReference>
<comment type="caution">
    <text evidence="3">The sequence shown here is derived from an EMBL/GenBank/DDBJ whole genome shotgun (WGS) entry which is preliminary data.</text>
</comment>
<dbReference type="Gene3D" id="1.10.357.70">
    <property type="entry name" value="Exocyst complex component Sec6, C-terminal domain"/>
    <property type="match status" value="1"/>
</dbReference>
<feature type="compositionally biased region" description="Polar residues" evidence="2">
    <location>
        <begin position="210"/>
        <end position="220"/>
    </location>
</feature>
<proteinExistence type="inferred from homology"/>
<feature type="compositionally biased region" description="Basic and acidic residues" evidence="2">
    <location>
        <begin position="157"/>
        <end position="169"/>
    </location>
</feature>
<feature type="region of interest" description="Disordered" evidence="2">
    <location>
        <begin position="205"/>
        <end position="224"/>
    </location>
</feature>
<evidence type="ECO:0000256" key="2">
    <source>
        <dbReference type="SAM" id="MobiDB-lite"/>
    </source>
</evidence>
<organism evidence="3 4">
    <name type="scientific">Scyliorhinus torazame</name>
    <name type="common">Cloudy catshark</name>
    <name type="synonym">Catulus torazame</name>
    <dbReference type="NCBI Taxonomy" id="75743"/>
    <lineage>
        <taxon>Eukaryota</taxon>
        <taxon>Metazoa</taxon>
        <taxon>Chordata</taxon>
        <taxon>Craniata</taxon>
        <taxon>Vertebrata</taxon>
        <taxon>Chondrichthyes</taxon>
        <taxon>Elasmobranchii</taxon>
        <taxon>Galeomorphii</taxon>
        <taxon>Galeoidea</taxon>
        <taxon>Carcharhiniformes</taxon>
        <taxon>Scyliorhinidae</taxon>
        <taxon>Scyliorhinus</taxon>
    </lineage>
</organism>
<gene>
    <name evidence="3" type="ORF">scyTo_0020036</name>
</gene>
<keyword evidence="4" id="KW-1185">Reference proteome</keyword>
<dbReference type="AlphaFoldDB" id="A0A401PXG9"/>
<evidence type="ECO:0000313" key="4">
    <source>
        <dbReference type="Proteomes" id="UP000288216"/>
    </source>
</evidence>
<feature type="compositionally biased region" description="Basic residues" evidence="2">
    <location>
        <begin position="70"/>
        <end position="82"/>
    </location>
</feature>
<dbReference type="InterPro" id="IPR042532">
    <property type="entry name" value="EXOC3/Sec6_C"/>
</dbReference>
<feature type="compositionally biased region" description="Basic and acidic residues" evidence="2">
    <location>
        <begin position="84"/>
        <end position="95"/>
    </location>
</feature>
<dbReference type="GO" id="GO:0000149">
    <property type="term" value="F:SNARE binding"/>
    <property type="evidence" value="ECO:0007669"/>
    <property type="project" value="TreeGrafter"/>
</dbReference>
<feature type="region of interest" description="Disordered" evidence="2">
    <location>
        <begin position="1"/>
        <end position="169"/>
    </location>
</feature>